<dbReference type="InterPro" id="IPR050764">
    <property type="entry name" value="CbbQ/NirQ/NorQ/GpvN"/>
</dbReference>
<evidence type="ECO:0000256" key="1">
    <source>
        <dbReference type="SAM" id="MobiDB-lite"/>
    </source>
</evidence>
<dbReference type="InterPro" id="IPR003593">
    <property type="entry name" value="AAA+_ATPase"/>
</dbReference>
<dbReference type="Proteomes" id="UP000218606">
    <property type="component" value="Chromosome"/>
</dbReference>
<feature type="region of interest" description="Disordered" evidence="1">
    <location>
        <begin position="1"/>
        <end position="30"/>
    </location>
</feature>
<name>A0AAN1GPT6_9RHOB</name>
<sequence length="338" mass="36742">MSQQTKTSQPQTTSHPVSHPTGHAAGLSAPVGARGMPGSIDAVETLLTEAGYVADRGLATVVFLSLRLGRPLFLEGEAGVGKTEIAKTLAAALGRRLIRLQCYEGLDTSSAVYEWNFAAQMIAIRAAEAGAGEPRDRAALQAELFSDDYLIRRPLLEAMQPDPAGAPILLIDELDRTDEPFEAFLLEALSDFQVTIPELGTIKAPEPPIVILTSNRTREVHDALKRRCLYHWVDYPDFDREMEILTARAPGLAPRLSQEVVAFVQALRTEDLFKHPGIAETIDWANCLLALDVIDLSPEVIADTLGAILKYQDDISRLQGSEAKRILDQARATLGPAG</sequence>
<reference evidence="3 4" key="1">
    <citation type="journal article" date="2017" name="Front. Microbiol.">
        <title>Phaeobacter piscinae sp. nov., a species of the Roseobacter group and potential aquaculture probiont.</title>
        <authorList>
            <person name="Sonnenschein E.C."/>
            <person name="Phippen C.B.W."/>
            <person name="Nielsen K.F."/>
            <person name="Mateiu R.V."/>
            <person name="Melchiorsen J."/>
            <person name="Gram L."/>
            <person name="Overmann J."/>
            <person name="Freese H.M."/>
        </authorList>
    </citation>
    <scope>NUCLEOTIDE SEQUENCE [LARGE SCALE GENOMIC DNA]</scope>
    <source>
        <strain evidence="3 4">P13</strain>
    </source>
</reference>
<dbReference type="GO" id="GO:0005524">
    <property type="term" value="F:ATP binding"/>
    <property type="evidence" value="ECO:0007669"/>
    <property type="project" value="InterPro"/>
</dbReference>
<dbReference type="SUPFAM" id="SSF52540">
    <property type="entry name" value="P-loop containing nucleoside triphosphate hydrolases"/>
    <property type="match status" value="1"/>
</dbReference>
<gene>
    <name evidence="3" type="ORF">PhaeoP13_01017</name>
</gene>
<dbReference type="InterPro" id="IPR027417">
    <property type="entry name" value="P-loop_NTPase"/>
</dbReference>
<evidence type="ECO:0000259" key="2">
    <source>
        <dbReference type="SMART" id="SM00382"/>
    </source>
</evidence>
<dbReference type="EMBL" id="CP010767">
    <property type="protein sequence ID" value="ATG42967.1"/>
    <property type="molecule type" value="Genomic_DNA"/>
</dbReference>
<dbReference type="AlphaFoldDB" id="A0AAN1GPT6"/>
<organism evidence="3 4">
    <name type="scientific">Phaeobacter piscinae</name>
    <dbReference type="NCBI Taxonomy" id="1580596"/>
    <lineage>
        <taxon>Bacteria</taxon>
        <taxon>Pseudomonadati</taxon>
        <taxon>Pseudomonadota</taxon>
        <taxon>Alphaproteobacteria</taxon>
        <taxon>Rhodobacterales</taxon>
        <taxon>Roseobacteraceae</taxon>
        <taxon>Phaeobacter</taxon>
    </lineage>
</organism>
<evidence type="ECO:0000313" key="4">
    <source>
        <dbReference type="Proteomes" id="UP000218606"/>
    </source>
</evidence>
<evidence type="ECO:0000313" key="3">
    <source>
        <dbReference type="EMBL" id="ATG42967.1"/>
    </source>
</evidence>
<dbReference type="Pfam" id="PF07728">
    <property type="entry name" value="AAA_5"/>
    <property type="match status" value="1"/>
</dbReference>
<dbReference type="GO" id="GO:0016887">
    <property type="term" value="F:ATP hydrolysis activity"/>
    <property type="evidence" value="ECO:0007669"/>
    <property type="project" value="InterPro"/>
</dbReference>
<protein>
    <submittedName>
        <fullName evidence="3">MoxR-like ATPase</fullName>
    </submittedName>
</protein>
<proteinExistence type="predicted"/>
<dbReference type="Gene3D" id="3.40.50.300">
    <property type="entry name" value="P-loop containing nucleotide triphosphate hydrolases"/>
    <property type="match status" value="1"/>
</dbReference>
<dbReference type="PANTHER" id="PTHR42759:SF1">
    <property type="entry name" value="MAGNESIUM-CHELATASE SUBUNIT CHLD"/>
    <property type="match status" value="1"/>
</dbReference>
<dbReference type="PANTHER" id="PTHR42759">
    <property type="entry name" value="MOXR FAMILY PROTEIN"/>
    <property type="match status" value="1"/>
</dbReference>
<dbReference type="CDD" id="cd00009">
    <property type="entry name" value="AAA"/>
    <property type="match status" value="1"/>
</dbReference>
<dbReference type="InterPro" id="IPR011704">
    <property type="entry name" value="ATPase_dyneun-rel_AAA"/>
</dbReference>
<dbReference type="SMART" id="SM00382">
    <property type="entry name" value="AAA"/>
    <property type="match status" value="1"/>
</dbReference>
<accession>A0AAN1GPT6</accession>
<feature type="domain" description="AAA+ ATPase" evidence="2">
    <location>
        <begin position="68"/>
        <end position="248"/>
    </location>
</feature>
<feature type="compositionally biased region" description="Low complexity" evidence="1">
    <location>
        <begin position="1"/>
        <end position="14"/>
    </location>
</feature>